<dbReference type="EMBL" id="ACCH01000002">
    <property type="protein sequence ID" value="EEF92316.1"/>
    <property type="molecule type" value="Genomic_DNA"/>
</dbReference>
<gene>
    <name evidence="1" type="ORF">BACCELL_00022</name>
</gene>
<dbReference type="AlphaFoldDB" id="E2N6Y0"/>
<reference evidence="1 2" key="2">
    <citation type="submission" date="2009-01" db="EMBL/GenBank/DDBJ databases">
        <title>Draft genome sequence of Bacteroides cellulosilyticus (DSM 14838).</title>
        <authorList>
            <person name="Sudarsanam P."/>
            <person name="Ley R."/>
            <person name="Guruge J."/>
            <person name="Turnbaugh P.J."/>
            <person name="Mahowald M."/>
            <person name="Liep D."/>
            <person name="Gordon J."/>
        </authorList>
    </citation>
    <scope>NUCLEOTIDE SEQUENCE [LARGE SCALE GENOMIC DNA]</scope>
    <source>
        <strain evidence="1 2">DSM 14838</strain>
    </source>
</reference>
<dbReference type="HOGENOM" id="CLU_2314442_0_0_10"/>
<proteinExistence type="predicted"/>
<evidence type="ECO:0000313" key="2">
    <source>
        <dbReference type="Proteomes" id="UP000003711"/>
    </source>
</evidence>
<organism evidence="1 2">
    <name type="scientific">Bacteroides cellulosilyticus DSM 14838</name>
    <dbReference type="NCBI Taxonomy" id="537012"/>
    <lineage>
        <taxon>Bacteria</taxon>
        <taxon>Pseudomonadati</taxon>
        <taxon>Bacteroidota</taxon>
        <taxon>Bacteroidia</taxon>
        <taxon>Bacteroidales</taxon>
        <taxon>Bacteroidaceae</taxon>
        <taxon>Bacteroides</taxon>
    </lineage>
</organism>
<accession>E2N6Y0</accession>
<name>E2N6Y0_9BACE</name>
<comment type="caution">
    <text evidence="1">The sequence shown here is derived from an EMBL/GenBank/DDBJ whole genome shotgun (WGS) entry which is preliminary data.</text>
</comment>
<reference evidence="1 2" key="1">
    <citation type="submission" date="2008-12" db="EMBL/GenBank/DDBJ databases">
        <authorList>
            <person name="Fulton L."/>
            <person name="Clifton S."/>
            <person name="Fulton B."/>
            <person name="Xu J."/>
            <person name="Minx P."/>
            <person name="Pepin K.H."/>
            <person name="Johnson M."/>
            <person name="Bhonagiri V."/>
            <person name="Nash W.E."/>
            <person name="Mardis E.R."/>
            <person name="Wilson R.K."/>
        </authorList>
    </citation>
    <scope>NUCLEOTIDE SEQUENCE [LARGE SCALE GENOMIC DNA]</scope>
    <source>
        <strain evidence="1 2">DSM 14838</strain>
    </source>
</reference>
<dbReference type="RefSeq" id="WP_007209423.1">
    <property type="nucleotide sequence ID" value="NZ_EQ973486.1"/>
</dbReference>
<protein>
    <submittedName>
        <fullName evidence="1">Uncharacterized protein</fullName>
    </submittedName>
</protein>
<dbReference type="Proteomes" id="UP000003711">
    <property type="component" value="Unassembled WGS sequence"/>
</dbReference>
<sequence>MAGKASITARKAELEVYKDGSFHRIDTLNFRPGEYPEFTKFLEQNFSLEQVHSNIKKKSGFYLVKVDPDKREDLLNILSNGLGSTVDLNSPCIYTGTKD</sequence>
<evidence type="ECO:0000313" key="1">
    <source>
        <dbReference type="EMBL" id="EEF92316.1"/>
    </source>
</evidence>